<dbReference type="Proteomes" id="UP001208017">
    <property type="component" value="Unassembled WGS sequence"/>
</dbReference>
<evidence type="ECO:0000313" key="2">
    <source>
        <dbReference type="EMBL" id="MCX7569621.1"/>
    </source>
</evidence>
<feature type="transmembrane region" description="Helical" evidence="1">
    <location>
        <begin position="208"/>
        <end position="230"/>
    </location>
</feature>
<evidence type="ECO:0000313" key="3">
    <source>
        <dbReference type="Proteomes" id="UP001208017"/>
    </source>
</evidence>
<proteinExistence type="predicted"/>
<keyword evidence="1" id="KW-0472">Membrane</keyword>
<accession>A0ABT3WZI2</accession>
<sequence>MKPLTATKTVASAMWTERFNLGWRHSKYKPTLWKCLVQLAVAMFATVAYRELLAGASWWERGAVMLMYTILTALFTSLMTAPGLIFQRNHHTFPLLTSAPPLAVLHGQVLADVPQRTWVALLLAIPFTAGLPGSEKIAFAAGATLTGALVSGLTAWLAYTFLVLWVRVVPGGLVMFQVMSGIGQVGLLFALGYLLFNSDLTSLNLFALMGPIATKVLAVWTALVAVVMLWETAQQERMNRWYLNGWMAILEGKKSSANQKGSAWPHLLPGRVGAMMAKDLVLLTANPITKTRFALWAVFAAGGAVLIGTGLLPGWLERFSWFPDGRGVWFAVGAVLVPGCLAFGEVLAVVFQLDRRQETWYRIACVTPWQLLLAKLGVGMLTFAAPSVLLVIVYALLLGLPLVDAGLAVLHTLLLGSAGVALCIGIAAFDVKGGDAVSLKMDGKSEQLPQTPLAMLASFAGTGVFLLGLFAGSFERQEILADLLLWLALWAVTAAVLAVGGRVLKGRLINPL</sequence>
<organism evidence="2 3">
    <name type="scientific">Tumebacillus lacus</name>
    <dbReference type="NCBI Taxonomy" id="2995335"/>
    <lineage>
        <taxon>Bacteria</taxon>
        <taxon>Bacillati</taxon>
        <taxon>Bacillota</taxon>
        <taxon>Bacilli</taxon>
        <taxon>Bacillales</taxon>
        <taxon>Alicyclobacillaceae</taxon>
        <taxon>Tumebacillus</taxon>
    </lineage>
</organism>
<dbReference type="RefSeq" id="WP_267150856.1">
    <property type="nucleotide sequence ID" value="NZ_JAPMLT010000002.1"/>
</dbReference>
<feature type="transmembrane region" description="Helical" evidence="1">
    <location>
        <begin position="409"/>
        <end position="431"/>
    </location>
</feature>
<feature type="transmembrane region" description="Helical" evidence="1">
    <location>
        <begin position="452"/>
        <end position="471"/>
    </location>
</feature>
<dbReference type="EMBL" id="JAPMLT010000002">
    <property type="protein sequence ID" value="MCX7569621.1"/>
    <property type="molecule type" value="Genomic_DNA"/>
</dbReference>
<keyword evidence="1" id="KW-1133">Transmembrane helix</keyword>
<comment type="caution">
    <text evidence="2">The sequence shown here is derived from an EMBL/GenBank/DDBJ whole genome shotgun (WGS) entry which is preliminary data.</text>
</comment>
<feature type="transmembrane region" description="Helical" evidence="1">
    <location>
        <begin position="372"/>
        <end position="397"/>
    </location>
</feature>
<evidence type="ECO:0008006" key="4">
    <source>
        <dbReference type="Google" id="ProtNLM"/>
    </source>
</evidence>
<feature type="transmembrane region" description="Helical" evidence="1">
    <location>
        <begin position="328"/>
        <end position="351"/>
    </location>
</feature>
<protein>
    <recommendedName>
        <fullName evidence="4">ABC transporter permease</fullName>
    </recommendedName>
</protein>
<feature type="transmembrane region" description="Helical" evidence="1">
    <location>
        <begin position="483"/>
        <end position="504"/>
    </location>
</feature>
<evidence type="ECO:0000256" key="1">
    <source>
        <dbReference type="SAM" id="Phobius"/>
    </source>
</evidence>
<feature type="transmembrane region" description="Helical" evidence="1">
    <location>
        <begin position="137"/>
        <end position="166"/>
    </location>
</feature>
<feature type="transmembrane region" description="Helical" evidence="1">
    <location>
        <begin position="31"/>
        <end position="53"/>
    </location>
</feature>
<feature type="transmembrane region" description="Helical" evidence="1">
    <location>
        <begin position="293"/>
        <end position="316"/>
    </location>
</feature>
<feature type="transmembrane region" description="Helical" evidence="1">
    <location>
        <begin position="65"/>
        <end position="86"/>
    </location>
</feature>
<keyword evidence="3" id="KW-1185">Reference proteome</keyword>
<name>A0ABT3WZI2_9BACL</name>
<gene>
    <name evidence="2" type="ORF">OS242_06565</name>
</gene>
<feature type="transmembrane region" description="Helical" evidence="1">
    <location>
        <begin position="173"/>
        <end position="196"/>
    </location>
</feature>
<reference evidence="2 3" key="1">
    <citation type="submission" date="2022-11" db="EMBL/GenBank/DDBJ databases">
        <title>Study of microbial diversity in lake waters.</title>
        <authorList>
            <person name="Zhang J."/>
        </authorList>
    </citation>
    <scope>NUCLEOTIDE SEQUENCE [LARGE SCALE GENOMIC DNA]</scope>
    <source>
        <strain evidence="2 3">DT12</strain>
    </source>
</reference>
<keyword evidence="1" id="KW-0812">Transmembrane</keyword>